<dbReference type="InterPro" id="IPR047111">
    <property type="entry name" value="YbaP-like"/>
</dbReference>
<evidence type="ECO:0000313" key="2">
    <source>
        <dbReference type="Proteomes" id="UP000603640"/>
    </source>
</evidence>
<dbReference type="EMBL" id="JACRVF010000002">
    <property type="protein sequence ID" value="MBC5992849.1"/>
    <property type="molecule type" value="Genomic_DNA"/>
</dbReference>
<accession>A0A923N6T4</accession>
<dbReference type="RefSeq" id="WP_222621618.1">
    <property type="nucleotide sequence ID" value="NZ_JACRVF010000002.1"/>
</dbReference>
<dbReference type="PANTHER" id="PTHR40590">
    <property type="entry name" value="CYTOPLASMIC PROTEIN-RELATED"/>
    <property type="match status" value="1"/>
</dbReference>
<keyword evidence="2" id="KW-1185">Reference proteome</keyword>
<dbReference type="PANTHER" id="PTHR40590:SF1">
    <property type="entry name" value="CYTOPLASMIC PROTEIN"/>
    <property type="match status" value="1"/>
</dbReference>
<name>A0A923N6T4_9BACT</name>
<organism evidence="1 2">
    <name type="scientific">Pontibacter cellulosilyticus</name>
    <dbReference type="NCBI Taxonomy" id="1720253"/>
    <lineage>
        <taxon>Bacteria</taxon>
        <taxon>Pseudomonadati</taxon>
        <taxon>Bacteroidota</taxon>
        <taxon>Cytophagia</taxon>
        <taxon>Cytophagales</taxon>
        <taxon>Hymenobacteraceae</taxon>
        <taxon>Pontibacter</taxon>
    </lineage>
</organism>
<dbReference type="InterPro" id="IPR002816">
    <property type="entry name" value="TraB/PrgY/GumN_fam"/>
</dbReference>
<evidence type="ECO:0000313" key="1">
    <source>
        <dbReference type="EMBL" id="MBC5992849.1"/>
    </source>
</evidence>
<dbReference type="Proteomes" id="UP000603640">
    <property type="component" value="Unassembled WGS sequence"/>
</dbReference>
<dbReference type="CDD" id="cd14789">
    <property type="entry name" value="Tiki"/>
    <property type="match status" value="1"/>
</dbReference>
<dbReference type="Pfam" id="PF01963">
    <property type="entry name" value="TraB_PrgY_gumN"/>
    <property type="match status" value="1"/>
</dbReference>
<sequence length="263" mass="29671">MLWEISGNGLKSPSYIFGTIHALCPDEFNVPQAVEKKLKQTEQLSLEVDMDAPNFMAELMQSATLPEGKTLSTLLKAEDYKLLATHLATTLQLDLKMFDNMKPFMLQSLLLSQLTDCKAVSYEQRLMELAHAQGKEVIGVETVREQLAAMDKLPQELQTDMLVKTVKDIPAARASYLEMVELYLAQDLDGLARITKEDLSEEEYKLYEDAFLIARNLRWIPAMEREARAKSTFFAVGAGHLTGPKGVLELLRQRGYILKPVMN</sequence>
<comment type="caution">
    <text evidence="1">The sequence shown here is derived from an EMBL/GenBank/DDBJ whole genome shotgun (WGS) entry which is preliminary data.</text>
</comment>
<dbReference type="AlphaFoldDB" id="A0A923N6T4"/>
<protein>
    <submittedName>
        <fullName evidence="1">TraB/GumN family protein</fullName>
    </submittedName>
</protein>
<reference evidence="1" key="1">
    <citation type="submission" date="2020-08" db="EMBL/GenBank/DDBJ databases">
        <title>Pontibacter sp. SD6 16S ribosomal RNA gene Genome sequencing and assembly.</title>
        <authorList>
            <person name="Kang M."/>
        </authorList>
    </citation>
    <scope>NUCLEOTIDE SEQUENCE</scope>
    <source>
        <strain evidence="1">SD6</strain>
    </source>
</reference>
<gene>
    <name evidence="1" type="ORF">H8S84_08390</name>
</gene>
<proteinExistence type="predicted"/>